<protein>
    <submittedName>
        <fullName evidence="1">Uncharacterized protein</fullName>
    </submittedName>
</protein>
<evidence type="ECO:0000313" key="2">
    <source>
        <dbReference type="Proteomes" id="UP000621859"/>
    </source>
</evidence>
<organism evidence="1 2">
    <name type="scientific">Silvimonas amylolytica</name>
    <dbReference type="NCBI Taxonomy" id="449663"/>
    <lineage>
        <taxon>Bacteria</taxon>
        <taxon>Pseudomonadati</taxon>
        <taxon>Pseudomonadota</taxon>
        <taxon>Betaproteobacteria</taxon>
        <taxon>Neisseriales</taxon>
        <taxon>Chitinibacteraceae</taxon>
        <taxon>Silvimonas</taxon>
    </lineage>
</organism>
<accession>A0ABQ2PLQ3</accession>
<proteinExistence type="predicted"/>
<sequence length="94" mass="10681">MYVFEFNEFFINVPWADERQAHVFLCIKRATLQIAGLTPQRTSLRNFYIPPPRLYQAFISSYPQFTVSQGASEQVLFGAYEPASGDPLCGELSP</sequence>
<comment type="caution">
    <text evidence="1">The sequence shown here is derived from an EMBL/GenBank/DDBJ whole genome shotgun (WGS) entry which is preliminary data.</text>
</comment>
<gene>
    <name evidence="1" type="ORF">GCM10010971_19790</name>
</gene>
<dbReference type="EMBL" id="BMLY01000003">
    <property type="protein sequence ID" value="GGP26160.1"/>
    <property type="molecule type" value="Genomic_DNA"/>
</dbReference>
<dbReference type="Proteomes" id="UP000621859">
    <property type="component" value="Unassembled WGS sequence"/>
</dbReference>
<evidence type="ECO:0000313" key="1">
    <source>
        <dbReference type="EMBL" id="GGP26160.1"/>
    </source>
</evidence>
<reference evidence="2" key="1">
    <citation type="journal article" date="2019" name="Int. J. Syst. Evol. Microbiol.">
        <title>The Global Catalogue of Microorganisms (GCM) 10K type strain sequencing project: providing services to taxonomists for standard genome sequencing and annotation.</title>
        <authorList>
            <consortium name="The Broad Institute Genomics Platform"/>
            <consortium name="The Broad Institute Genome Sequencing Center for Infectious Disease"/>
            <person name="Wu L."/>
            <person name="Ma J."/>
        </authorList>
    </citation>
    <scope>NUCLEOTIDE SEQUENCE [LARGE SCALE GENOMIC DNA]</scope>
    <source>
        <strain evidence="2">CGMCC 1.8860</strain>
    </source>
</reference>
<name>A0ABQ2PLQ3_9NEIS</name>
<keyword evidence="2" id="KW-1185">Reference proteome</keyword>